<dbReference type="EMBL" id="BPLQ01009364">
    <property type="protein sequence ID" value="GIY43496.1"/>
    <property type="molecule type" value="Genomic_DNA"/>
</dbReference>
<reference evidence="1 2" key="1">
    <citation type="submission" date="2021-06" db="EMBL/GenBank/DDBJ databases">
        <title>Caerostris darwini draft genome.</title>
        <authorList>
            <person name="Kono N."/>
            <person name="Arakawa K."/>
        </authorList>
    </citation>
    <scope>NUCLEOTIDE SEQUENCE [LARGE SCALE GENOMIC DNA]</scope>
</reference>
<dbReference type="AlphaFoldDB" id="A0AAV4TDN6"/>
<evidence type="ECO:0000313" key="2">
    <source>
        <dbReference type="Proteomes" id="UP001054837"/>
    </source>
</evidence>
<comment type="caution">
    <text evidence="1">The sequence shown here is derived from an EMBL/GenBank/DDBJ whole genome shotgun (WGS) entry which is preliminary data.</text>
</comment>
<proteinExistence type="predicted"/>
<gene>
    <name evidence="1" type="ORF">CDAR_436871</name>
</gene>
<keyword evidence="2" id="KW-1185">Reference proteome</keyword>
<protein>
    <submittedName>
        <fullName evidence="1">Uncharacterized protein</fullName>
    </submittedName>
</protein>
<dbReference type="Proteomes" id="UP001054837">
    <property type="component" value="Unassembled WGS sequence"/>
</dbReference>
<name>A0AAV4TDN6_9ARAC</name>
<evidence type="ECO:0000313" key="1">
    <source>
        <dbReference type="EMBL" id="GIY43496.1"/>
    </source>
</evidence>
<organism evidence="1 2">
    <name type="scientific">Caerostris darwini</name>
    <dbReference type="NCBI Taxonomy" id="1538125"/>
    <lineage>
        <taxon>Eukaryota</taxon>
        <taxon>Metazoa</taxon>
        <taxon>Ecdysozoa</taxon>
        <taxon>Arthropoda</taxon>
        <taxon>Chelicerata</taxon>
        <taxon>Arachnida</taxon>
        <taxon>Araneae</taxon>
        <taxon>Araneomorphae</taxon>
        <taxon>Entelegynae</taxon>
        <taxon>Araneoidea</taxon>
        <taxon>Araneidae</taxon>
        <taxon>Caerostris</taxon>
    </lineage>
</organism>
<accession>A0AAV4TDN6</accession>
<sequence length="152" mass="17969">MHKYPSGERQCAGRCRKHRRPLDRRALQHDLRSIHHVALRWLLIGRGRQNLNIDSPLQSNTDAQVSRISPDKVMAKLFRRKLCRGYIRVNEEILQVVIIERNPPPFSTPKKLSILYKKKIFKTPQNSHTFYRLSPFVNLPHTFMNKTKINIH</sequence>